<name>A0A2M4D5T2_ANODA</name>
<keyword evidence="1" id="KW-0732">Signal</keyword>
<protein>
    <submittedName>
        <fullName evidence="2">Putative secreted protein</fullName>
    </submittedName>
</protein>
<organism evidence="2">
    <name type="scientific">Anopheles darlingi</name>
    <name type="common">Mosquito</name>
    <dbReference type="NCBI Taxonomy" id="43151"/>
    <lineage>
        <taxon>Eukaryota</taxon>
        <taxon>Metazoa</taxon>
        <taxon>Ecdysozoa</taxon>
        <taxon>Arthropoda</taxon>
        <taxon>Hexapoda</taxon>
        <taxon>Insecta</taxon>
        <taxon>Pterygota</taxon>
        <taxon>Neoptera</taxon>
        <taxon>Endopterygota</taxon>
        <taxon>Diptera</taxon>
        <taxon>Nematocera</taxon>
        <taxon>Culicoidea</taxon>
        <taxon>Culicidae</taxon>
        <taxon>Anophelinae</taxon>
        <taxon>Anopheles</taxon>
    </lineage>
</organism>
<dbReference type="EMBL" id="GGFL01008735">
    <property type="protein sequence ID" value="MBW72913.1"/>
    <property type="molecule type" value="Transcribed_RNA"/>
</dbReference>
<reference evidence="2" key="1">
    <citation type="submission" date="2018-01" db="EMBL/GenBank/DDBJ databases">
        <title>An insight into the sialome of Amazonian anophelines.</title>
        <authorList>
            <person name="Ribeiro J.M."/>
            <person name="Scarpassa V."/>
            <person name="Calvo E."/>
        </authorList>
    </citation>
    <scope>NUCLEOTIDE SEQUENCE</scope>
</reference>
<feature type="signal peptide" evidence="1">
    <location>
        <begin position="1"/>
        <end position="19"/>
    </location>
</feature>
<dbReference type="AlphaFoldDB" id="A0A2M4D5T2"/>
<accession>A0A2M4D5T2</accession>
<feature type="chain" id="PRO_5014824537" evidence="1">
    <location>
        <begin position="20"/>
        <end position="119"/>
    </location>
</feature>
<evidence type="ECO:0000313" key="2">
    <source>
        <dbReference type="EMBL" id="MBW72913.1"/>
    </source>
</evidence>
<sequence>MRLALSVVRLLQMAGCSECFSSGAEFRMPLYDAVNTRQIMRSTIRVYGDDDDGSAHHYHLLGRGLCYHGTANVLSYVCYFYACTMAGEWRSGDNSLEISRTVAANWFRFCDCRRRSELV</sequence>
<proteinExistence type="predicted"/>
<evidence type="ECO:0000256" key="1">
    <source>
        <dbReference type="SAM" id="SignalP"/>
    </source>
</evidence>